<dbReference type="PANTHER" id="PTHR12296">
    <property type="entry name" value="DENN DOMAIN-CONTAINING PROTEIN 4"/>
    <property type="match status" value="1"/>
</dbReference>
<dbReference type="PANTHER" id="PTHR12296:SF21">
    <property type="entry name" value="DENN DOMAIN-CONTAINING PROTEIN 3"/>
    <property type="match status" value="1"/>
</dbReference>
<dbReference type="FunFam" id="2.130.10.10:FF:000360">
    <property type="entry name" value="DENN domain and WD repeat-containing protein SCD1"/>
    <property type="match status" value="1"/>
</dbReference>
<feature type="repeat" description="WD" evidence="1">
    <location>
        <begin position="1775"/>
        <end position="1812"/>
    </location>
</feature>
<dbReference type="PROSITE" id="PS50294">
    <property type="entry name" value="WD_REPEATS_REGION"/>
    <property type="match status" value="3"/>
</dbReference>
<feature type="region of interest" description="Disordered" evidence="2">
    <location>
        <begin position="1548"/>
        <end position="1572"/>
    </location>
</feature>
<protein>
    <recommendedName>
        <fullName evidence="3">UDENN domain-containing protein</fullName>
    </recommendedName>
</protein>
<evidence type="ECO:0000313" key="5">
    <source>
        <dbReference type="Proteomes" id="UP000886885"/>
    </source>
</evidence>
<dbReference type="CDD" id="cd00200">
    <property type="entry name" value="WD40"/>
    <property type="match status" value="1"/>
</dbReference>
<dbReference type="SMART" id="SM00320">
    <property type="entry name" value="WD40"/>
    <property type="match status" value="7"/>
</dbReference>
<dbReference type="PROSITE" id="PS50082">
    <property type="entry name" value="WD_REPEATS_2"/>
    <property type="match status" value="5"/>
</dbReference>
<feature type="region of interest" description="Disordered" evidence="2">
    <location>
        <begin position="1587"/>
        <end position="1624"/>
    </location>
</feature>
<dbReference type="PROSITE" id="PS50211">
    <property type="entry name" value="DENN"/>
    <property type="match status" value="2"/>
</dbReference>
<feature type="region of interest" description="Disordered" evidence="2">
    <location>
        <begin position="798"/>
        <end position="838"/>
    </location>
</feature>
<dbReference type="SMART" id="SM00799">
    <property type="entry name" value="DENN"/>
    <property type="match status" value="2"/>
</dbReference>
<evidence type="ECO:0000256" key="1">
    <source>
        <dbReference type="PROSITE-ProRule" id="PRU00221"/>
    </source>
</evidence>
<feature type="repeat" description="WD" evidence="1">
    <location>
        <begin position="1813"/>
        <end position="1852"/>
    </location>
</feature>
<dbReference type="EMBL" id="JAAWWB010000030">
    <property type="protein sequence ID" value="KAG6745839.1"/>
    <property type="molecule type" value="Genomic_DNA"/>
</dbReference>
<evidence type="ECO:0000313" key="4">
    <source>
        <dbReference type="EMBL" id="KAG6745839.1"/>
    </source>
</evidence>
<sequence length="2039" mass="226869">MGGIFEYFVVCGLGPEMRTMDGNKGYHGMRVLYMPSLLDQYPPDNHSVYPPPPPQLPTVCFFCLFLFLLCGSDFDYLIIGVWQCVLPAGVEFYPSGFDANDSSTFPKSYPIVLTDVSTRVECASTVPEKGDGSKIYVSCIAFRDPVSEDIAEAYRIPPNSFADKCICLVSRSPSFGVLRTALEELFALCFSPAGSSKPLWDVISHMVSNVPLPTPGKDRVLFAIENCLLSVEAPPKDGLPHVEISFQPLVQCLDVDNLLKLFTAVLLERRILLRSNKSHLGYSLLTLASEAICHLIYPLSGVDYIDAPTPYMMGLHSAVDTSYLAMDGADIQSNSHLLSFSVLCQNFIFVVVVVDLEYNRICTSEEIPPIPEPELSTLRGEILKLLYPNVMGIDQMKAGLVISSEQYFKGCNKPWGEDHDLQLRLIFLKFFASILGGYRNFIENTANHAFNTQAFLRKRSRSTNQPPDAMITQFLDSHGFLDYLERVIDSDENNYNLLDKLQDAIGRGQNPIAVLPSSWVEPEIITISDPDVGILGSGAKFTYDRFPANIRSEEHEEKRKQILAAASGAFDYIKHAPSSPSVQVGKDSLSPMERAAERERMVLDIKVKLQGLWLRLLKLRATDDPLSSFEYGTILALIESDAEGIGGSGFVECIREHIHSGWHCQLTDEQFIAVKELLKTAISRATSRNDVSTIRDALEVSAEMYKRDANNVSDYVQRHLISLSIWEELRAARVLGGVLLQDLMEHPSSKLHLLAVIMFHVIVKAGLGLLDTDAWHMIETIAEKNNIGYKQFELGPKHVSRDPSRANSFGRVRKGASDGTSVNENGTPRKQDSSAAGQKKLQTNVRILRGHSGAVTALHCVTRREVWDLVGDREDAGFFISGSTDCMRVMGSKIYVSCIAFRDPVSEDIAEAYRRYLLVMEGSLIWASNSKPLWDVISHMVSNVPLPTPGKDRVLFAIENCLLSVEAPPKDGLPHVEISFQPLVQCLDVDNLLKLFTAVLLERRILLRSNKSHLGYSLLTLASEAICHLIYPLSGVDYIDAPTPYMMGLHSAVDTSYLAMDGADIQSNSHLLSFSVLCQNFIFVVVVVDLEYNRICTSEEIPPIPEPELSTLRGEILKLLYPNVMGIDQMKAGLVISSEQYFKGCNKPWGEDHDLQLRLIFLKFFASILGGYRNFIENTANHAFNTQAFLRKRSRSTNQPPDAMITQFLDSHGFLDYLERVIDSDENNYNLLDKLQDAIGRGQNPIAVLPSSWVEPEIITISDPDVGILGSGAKFTYDRFPANIRSEEHEEKRKQILAAASGAFDYIKHAPSSPSVQVGKDSLSPMERAAERERMVLDIKVKLQGLWLRLLKLRATDDPLSSFEYGTILALIESDAEGIGGSGFVECIREHIHSGWHCQLTDEQFIAVKELLKTAISRATSRNDVSTIRDALEVSAEMYKRDANNVSDYVQRHLISLSIWEELRFWEGYFEYLMEHPSSKLHLLAVIMFHVIVKAGLGLLDTDAWHMIETIAEKNNIGYKQFIKLRGFLSHIQQVRISYWGISSVKTQSMRSPGLSSPRPKDSMDENEQPAEASVIGRSWVQSMFSRDPSRANSFGRVRKGASDGTSVNENGTPRKQDSSAAGQKKLQTNVRILRGHSGAVTALHCVTRREVWDLVGDREDAGFFISGSTDCMVKIWDPSIRGSELRATLKGHTRTVRAISSDRGKVVSGSDDQSVIVWDKQTSQLLEELKGHDAQVSCVRMLSGERVLTAAHDGTVKMWDVRTDTCVATVGRCSSAVLCMEYDDSTGILAAAGRDAVANIWDIRAGRQMHKLLGHTKWIRSIRMVGDTLITGSDDWTARVWSVSRGTCDAVLACHAGPILCVEYSMSDRGIITGSTDGLLRFWENEEEGIRCVKNVTIHTAPILSINAGEHWLGIGAADNSMSLFHQPQERLGGFSSTGSKMSGWQLYRTPQRTVAMAFVSIVLGNNNFLEEHRLDVWLLTLKGKGYAAVVVMEFLGYGKRPSIFDFVLYHLVKFEPLKAVARSACMLIALSNLTSTL</sequence>
<evidence type="ECO:0000259" key="3">
    <source>
        <dbReference type="PROSITE" id="PS50211"/>
    </source>
</evidence>
<keyword evidence="5" id="KW-1185">Reference proteome</keyword>
<dbReference type="SMART" id="SM00801">
    <property type="entry name" value="dDENN"/>
    <property type="match status" value="2"/>
</dbReference>
<gene>
    <name evidence="4" type="ORF">POTOM_050349</name>
</gene>
<dbReference type="InterPro" id="IPR001194">
    <property type="entry name" value="cDENN_dom"/>
</dbReference>
<dbReference type="InterPro" id="IPR037516">
    <property type="entry name" value="Tripartite_DENN"/>
</dbReference>
<accession>A0A8X8CAN2</accession>
<dbReference type="InterPro" id="IPR001680">
    <property type="entry name" value="WD40_rpt"/>
</dbReference>
<dbReference type="GO" id="GO:0031410">
    <property type="term" value="C:cytoplasmic vesicle"/>
    <property type="evidence" value="ECO:0007669"/>
    <property type="project" value="TreeGrafter"/>
</dbReference>
<dbReference type="FunFam" id="2.130.10.10:FF:000624">
    <property type="entry name" value="DENN domain and WD repeat-containing protein SCD1"/>
    <property type="match status" value="1"/>
</dbReference>
<dbReference type="Pfam" id="PF02141">
    <property type="entry name" value="DENN"/>
    <property type="match status" value="2"/>
</dbReference>
<feature type="repeat" description="WD" evidence="1">
    <location>
        <begin position="1853"/>
        <end position="1885"/>
    </location>
</feature>
<dbReference type="InterPro" id="IPR051696">
    <property type="entry name" value="DENN_Domain_GEFs"/>
</dbReference>
<evidence type="ECO:0000256" key="2">
    <source>
        <dbReference type="SAM" id="MobiDB-lite"/>
    </source>
</evidence>
<feature type="domain" description="UDENN" evidence="3">
    <location>
        <begin position="19"/>
        <end position="494"/>
    </location>
</feature>
<proteinExistence type="predicted"/>
<dbReference type="InterPro" id="IPR005112">
    <property type="entry name" value="dDENN_dom"/>
</dbReference>
<feature type="repeat" description="WD" evidence="1">
    <location>
        <begin position="1690"/>
        <end position="1729"/>
    </location>
</feature>
<keyword evidence="1" id="KW-0853">WD repeat</keyword>
<dbReference type="GO" id="GO:0032483">
    <property type="term" value="P:regulation of Rab protein signal transduction"/>
    <property type="evidence" value="ECO:0007669"/>
    <property type="project" value="TreeGrafter"/>
</dbReference>
<comment type="caution">
    <text evidence="4">The sequence shown here is derived from an EMBL/GenBank/DDBJ whole genome shotgun (WGS) entry which is preliminary data.</text>
</comment>
<dbReference type="Pfam" id="PF00400">
    <property type="entry name" value="WD40"/>
    <property type="match status" value="5"/>
</dbReference>
<dbReference type="OrthoDB" id="6019893at2759"/>
<dbReference type="Proteomes" id="UP000886885">
    <property type="component" value="Chromosome 15D"/>
</dbReference>
<feature type="repeat" description="WD" evidence="1">
    <location>
        <begin position="1730"/>
        <end position="1770"/>
    </location>
</feature>
<feature type="domain" description="UDENN" evidence="3">
    <location>
        <begin position="785"/>
        <end position="1228"/>
    </location>
</feature>
<organism evidence="4 5">
    <name type="scientific">Populus tomentosa</name>
    <name type="common">Chinese white poplar</name>
    <dbReference type="NCBI Taxonomy" id="118781"/>
    <lineage>
        <taxon>Eukaryota</taxon>
        <taxon>Viridiplantae</taxon>
        <taxon>Streptophyta</taxon>
        <taxon>Embryophyta</taxon>
        <taxon>Tracheophyta</taxon>
        <taxon>Spermatophyta</taxon>
        <taxon>Magnoliopsida</taxon>
        <taxon>eudicotyledons</taxon>
        <taxon>Gunneridae</taxon>
        <taxon>Pentapetalae</taxon>
        <taxon>rosids</taxon>
        <taxon>fabids</taxon>
        <taxon>Malpighiales</taxon>
        <taxon>Salicaceae</taxon>
        <taxon>Saliceae</taxon>
        <taxon>Populus</taxon>
    </lineage>
</organism>
<dbReference type="SMART" id="SM00800">
    <property type="entry name" value="uDENN"/>
    <property type="match status" value="1"/>
</dbReference>
<reference evidence="4" key="1">
    <citation type="journal article" date="2020" name="bioRxiv">
        <title>Hybrid origin of Populus tomentosa Carr. identified through genome sequencing and phylogenomic analysis.</title>
        <authorList>
            <person name="An X."/>
            <person name="Gao K."/>
            <person name="Chen Z."/>
            <person name="Li J."/>
            <person name="Yang X."/>
            <person name="Yang X."/>
            <person name="Zhou J."/>
            <person name="Guo T."/>
            <person name="Zhao T."/>
            <person name="Huang S."/>
            <person name="Miao D."/>
            <person name="Khan W.U."/>
            <person name="Rao P."/>
            <person name="Ye M."/>
            <person name="Lei B."/>
            <person name="Liao W."/>
            <person name="Wang J."/>
            <person name="Ji L."/>
            <person name="Li Y."/>
            <person name="Guo B."/>
            <person name="Mustafa N.S."/>
            <person name="Li S."/>
            <person name="Yun Q."/>
            <person name="Keller S.R."/>
            <person name="Mao J."/>
            <person name="Zhang R."/>
            <person name="Strauss S.H."/>
        </authorList>
    </citation>
    <scope>NUCLEOTIDE SEQUENCE</scope>
    <source>
        <strain evidence="4">GM15</strain>
        <tissue evidence="4">Leaf</tissue>
    </source>
</reference>
<dbReference type="PROSITE" id="PS00678">
    <property type="entry name" value="WD_REPEATS_1"/>
    <property type="match status" value="2"/>
</dbReference>
<dbReference type="InterPro" id="IPR019775">
    <property type="entry name" value="WD40_repeat_CS"/>
</dbReference>
<name>A0A8X8CAN2_POPTO</name>
<dbReference type="InterPro" id="IPR005113">
    <property type="entry name" value="uDENN_dom"/>
</dbReference>